<dbReference type="Pfam" id="PF14568">
    <property type="entry name" value="SUKH_6"/>
    <property type="match status" value="1"/>
</dbReference>
<reference evidence="1 2" key="1">
    <citation type="submission" date="2018-06" db="EMBL/GenBank/DDBJ databases">
        <authorList>
            <consortium name="Pathogen Informatics"/>
            <person name="Doyle S."/>
        </authorList>
    </citation>
    <scope>NUCLEOTIDE SEQUENCE [LARGE SCALE GENOMIC DNA]</scope>
    <source>
        <strain evidence="1 2">NCTC11388</strain>
    </source>
</reference>
<dbReference type="SUPFAM" id="SSF160631">
    <property type="entry name" value="SMI1/KNR4-like"/>
    <property type="match status" value="1"/>
</dbReference>
<gene>
    <name evidence="1" type="ORF">NCTC11388_02431</name>
</gene>
<proteinExistence type="predicted"/>
<protein>
    <recommendedName>
        <fullName evidence="3">SMI1 / KNR4 family</fullName>
    </recommendedName>
</protein>
<dbReference type="InterPro" id="IPR037883">
    <property type="entry name" value="Knr4/Smi1-like_sf"/>
</dbReference>
<name>A0A380C8J1_SPHSI</name>
<accession>A0A380C8J1</accession>
<dbReference type="AlphaFoldDB" id="A0A380C8J1"/>
<evidence type="ECO:0000313" key="2">
    <source>
        <dbReference type="Proteomes" id="UP000254893"/>
    </source>
</evidence>
<evidence type="ECO:0000313" key="1">
    <source>
        <dbReference type="EMBL" id="SUJ15078.1"/>
    </source>
</evidence>
<dbReference type="Proteomes" id="UP000254893">
    <property type="component" value="Unassembled WGS sequence"/>
</dbReference>
<evidence type="ECO:0008006" key="3">
    <source>
        <dbReference type="Google" id="ProtNLM"/>
    </source>
</evidence>
<sequence length="198" mass="23099">MILVKASLYLYLLTSSYFMKSQKFDLKLSENPTEFGDTQSLETYTFPNGKGFPDSYKEFVLTYGYGVALEEFLIYIPMGDYGDSLFVRSEEIKNTYIEDVYNNDIWFEQEPDGSPELLKRLFPFASSENGLYLFWDYDSNPEPHEFDIYLTDFRGTGFKKVGGSLYSVINNLTHYGPEHTPVFNNPKERIFRCLQRRG</sequence>
<organism evidence="1 2">
    <name type="scientific">Sphingobacterium spiritivorum</name>
    <name type="common">Flavobacterium spiritivorum</name>
    <dbReference type="NCBI Taxonomy" id="258"/>
    <lineage>
        <taxon>Bacteria</taxon>
        <taxon>Pseudomonadati</taxon>
        <taxon>Bacteroidota</taxon>
        <taxon>Sphingobacteriia</taxon>
        <taxon>Sphingobacteriales</taxon>
        <taxon>Sphingobacteriaceae</taxon>
        <taxon>Sphingobacterium</taxon>
    </lineage>
</organism>
<dbReference type="EMBL" id="UGYW01000002">
    <property type="protein sequence ID" value="SUJ15078.1"/>
    <property type="molecule type" value="Genomic_DNA"/>
</dbReference>
<dbReference type="Gene3D" id="3.40.1580.10">
    <property type="entry name" value="SMI1/KNR4-like"/>
    <property type="match status" value="1"/>
</dbReference>